<keyword evidence="3" id="KW-1185">Reference proteome</keyword>
<dbReference type="OrthoDB" id="2614698at2"/>
<dbReference type="Proteomes" id="UP000076567">
    <property type="component" value="Unassembled WGS sequence"/>
</dbReference>
<dbReference type="Pfam" id="PF20274">
    <property type="entry name" value="cREC_REC"/>
    <property type="match status" value="1"/>
</dbReference>
<dbReference type="EMBL" id="LRFC01000001">
    <property type="protein sequence ID" value="KZE69268.1"/>
    <property type="molecule type" value="Genomic_DNA"/>
</dbReference>
<comment type="caution">
    <text evidence="2">The sequence shown here is derived from an EMBL/GenBank/DDBJ whole genome shotgun (WGS) entry which is preliminary data.</text>
</comment>
<proteinExistence type="predicted"/>
<evidence type="ECO:0000313" key="3">
    <source>
        <dbReference type="Proteomes" id="UP000076567"/>
    </source>
</evidence>
<name>A0A163SJV7_9BACL</name>
<dbReference type="AlphaFoldDB" id="A0A163SJV7"/>
<dbReference type="InterPro" id="IPR046909">
    <property type="entry name" value="cREC_REC"/>
</dbReference>
<feature type="domain" description="Cyclic-phosphate processing Receiver" evidence="1">
    <location>
        <begin position="4"/>
        <end position="88"/>
    </location>
</feature>
<dbReference type="RefSeq" id="WP_066236721.1">
    <property type="nucleotide sequence ID" value="NZ_LRFC01000001.1"/>
</dbReference>
<gene>
    <name evidence="2" type="ORF">AWM68_03095</name>
</gene>
<evidence type="ECO:0000259" key="1">
    <source>
        <dbReference type="Pfam" id="PF20274"/>
    </source>
</evidence>
<reference evidence="3" key="1">
    <citation type="submission" date="2016-01" db="EMBL/GenBank/DDBJ databases">
        <title>Draft genome of Chromobacterium sp. F49.</title>
        <authorList>
            <person name="Hong K.W."/>
        </authorList>
    </citation>
    <scope>NUCLEOTIDE SEQUENCE [LARGE SCALE GENOMIC DNA]</scope>
    <source>
        <strain evidence="3">P7IIIA</strain>
    </source>
</reference>
<protein>
    <recommendedName>
        <fullName evidence="1">Cyclic-phosphate processing Receiver domain-containing protein</fullName>
    </recommendedName>
</protein>
<sequence length="123" mass="14215">MEKISVFMDDYRSPPEGYVYVETIDECMALLRNHDIEHLSLDHDLVSNTRNGLMLVQMMVDEQLFANRITIHSANSVGGKNMYNCLKQAQKDLIMPQAIIVSLRPLPLKYIPPRVLQHYLDIK</sequence>
<organism evidence="2 3">
    <name type="scientific">Fictibacillus phosphorivorans</name>
    <dbReference type="NCBI Taxonomy" id="1221500"/>
    <lineage>
        <taxon>Bacteria</taxon>
        <taxon>Bacillati</taxon>
        <taxon>Bacillota</taxon>
        <taxon>Bacilli</taxon>
        <taxon>Bacillales</taxon>
        <taxon>Fictibacillaceae</taxon>
        <taxon>Fictibacillus</taxon>
    </lineage>
</organism>
<accession>A0A163SJV7</accession>
<evidence type="ECO:0000313" key="2">
    <source>
        <dbReference type="EMBL" id="KZE69268.1"/>
    </source>
</evidence>